<reference evidence="1" key="1">
    <citation type="submission" date="2014-09" db="EMBL/GenBank/DDBJ databases">
        <authorList>
            <person name="Magalhaes I.L.F."/>
            <person name="Oliveira U."/>
            <person name="Santos F.R."/>
            <person name="Vidigal T.H.D.A."/>
            <person name="Brescovit A.D."/>
            <person name="Santos A.J."/>
        </authorList>
    </citation>
    <scope>NUCLEOTIDE SEQUENCE</scope>
    <source>
        <tissue evidence="1">Shoot tissue taken approximately 20 cm above the soil surface</tissue>
    </source>
</reference>
<dbReference type="AlphaFoldDB" id="A0A0A8YSE9"/>
<sequence>MLCSIPGTSLMLYLTFRHRLFTSPDHRNSIDISSIA</sequence>
<name>A0A0A8YSE9_ARUDO</name>
<organism evidence="1">
    <name type="scientific">Arundo donax</name>
    <name type="common">Giant reed</name>
    <name type="synonym">Donax arundinaceus</name>
    <dbReference type="NCBI Taxonomy" id="35708"/>
    <lineage>
        <taxon>Eukaryota</taxon>
        <taxon>Viridiplantae</taxon>
        <taxon>Streptophyta</taxon>
        <taxon>Embryophyta</taxon>
        <taxon>Tracheophyta</taxon>
        <taxon>Spermatophyta</taxon>
        <taxon>Magnoliopsida</taxon>
        <taxon>Liliopsida</taxon>
        <taxon>Poales</taxon>
        <taxon>Poaceae</taxon>
        <taxon>PACMAD clade</taxon>
        <taxon>Arundinoideae</taxon>
        <taxon>Arundineae</taxon>
        <taxon>Arundo</taxon>
    </lineage>
</organism>
<proteinExistence type="predicted"/>
<accession>A0A0A8YSE9</accession>
<reference evidence="1" key="2">
    <citation type="journal article" date="2015" name="Data Brief">
        <title>Shoot transcriptome of the giant reed, Arundo donax.</title>
        <authorList>
            <person name="Barrero R.A."/>
            <person name="Guerrero F.D."/>
            <person name="Moolhuijzen P."/>
            <person name="Goolsby J.A."/>
            <person name="Tidwell J."/>
            <person name="Bellgard S.E."/>
            <person name="Bellgard M.I."/>
        </authorList>
    </citation>
    <scope>NUCLEOTIDE SEQUENCE</scope>
    <source>
        <tissue evidence="1">Shoot tissue taken approximately 20 cm above the soil surface</tissue>
    </source>
</reference>
<evidence type="ECO:0000313" key="1">
    <source>
        <dbReference type="EMBL" id="JAD29401.1"/>
    </source>
</evidence>
<dbReference type="EMBL" id="GBRH01268494">
    <property type="protein sequence ID" value="JAD29401.1"/>
    <property type="molecule type" value="Transcribed_RNA"/>
</dbReference>
<protein>
    <submittedName>
        <fullName evidence="1">Uncharacterized protein</fullName>
    </submittedName>
</protein>